<dbReference type="GO" id="GO:0005886">
    <property type="term" value="C:plasma membrane"/>
    <property type="evidence" value="ECO:0007669"/>
    <property type="project" value="UniProtKB-SubCell"/>
</dbReference>
<keyword evidence="7 9" id="KW-0472">Membrane</keyword>
<dbReference type="InterPro" id="IPR007387">
    <property type="entry name" value="TRAP_DctQ"/>
</dbReference>
<accession>A0A2N6SLE4</accession>
<evidence type="ECO:0000256" key="5">
    <source>
        <dbReference type="ARBA" id="ARBA00022692"/>
    </source>
</evidence>
<feature type="transmembrane region" description="Helical" evidence="9">
    <location>
        <begin position="12"/>
        <end position="32"/>
    </location>
</feature>
<dbReference type="GO" id="GO:0015740">
    <property type="term" value="P:C4-dicarboxylate transport"/>
    <property type="evidence" value="ECO:0007669"/>
    <property type="project" value="TreeGrafter"/>
</dbReference>
<keyword evidence="2" id="KW-0813">Transport</keyword>
<evidence type="ECO:0000256" key="3">
    <source>
        <dbReference type="ARBA" id="ARBA00022475"/>
    </source>
</evidence>
<keyword evidence="6 9" id="KW-1133">Transmembrane helix</keyword>
<reference evidence="11 12" key="1">
    <citation type="submission" date="2017-09" db="EMBL/GenBank/DDBJ databases">
        <title>Bacterial strain isolated from the female urinary microbiota.</title>
        <authorList>
            <person name="Thomas-White K."/>
            <person name="Kumar N."/>
            <person name="Forster S."/>
            <person name="Putonti C."/>
            <person name="Lawley T."/>
            <person name="Wolfe A.J."/>
        </authorList>
    </citation>
    <scope>NUCLEOTIDE SEQUENCE [LARGE SCALE GENOMIC DNA]</scope>
    <source>
        <strain evidence="11 12">UMB0852</strain>
    </source>
</reference>
<gene>
    <name evidence="11" type="ORF">CJ205_07200</name>
</gene>
<keyword evidence="12" id="KW-1185">Reference proteome</keyword>
<keyword evidence="4" id="KW-0997">Cell inner membrane</keyword>
<evidence type="ECO:0000256" key="7">
    <source>
        <dbReference type="ARBA" id="ARBA00023136"/>
    </source>
</evidence>
<dbReference type="Pfam" id="PF04290">
    <property type="entry name" value="DctQ"/>
    <property type="match status" value="1"/>
</dbReference>
<comment type="caution">
    <text evidence="11">The sequence shown here is derived from an EMBL/GenBank/DDBJ whole genome shotgun (WGS) entry which is preliminary data.</text>
</comment>
<dbReference type="PANTHER" id="PTHR35011:SF2">
    <property type="entry name" value="2,3-DIKETO-L-GULONATE TRAP TRANSPORTER SMALL PERMEASE PROTEIN YIAM"/>
    <property type="match status" value="1"/>
</dbReference>
<evidence type="ECO:0000313" key="11">
    <source>
        <dbReference type="EMBL" id="PMC57907.1"/>
    </source>
</evidence>
<sequence>MIKVREYLDSFLKLANAIMLAFLTSLTVWQVVTRYLLNNPSTWSEELASYMFTWVTMLGATYIFGKRGHMNIPIVMEKLSPRNQKYAVIFNDLLVLIFAITVLIMGGFSITKLTMGQMSSSLSVPMGYFYAILPVTGVLTALYSLLNLYDAFQDLKKSEL</sequence>
<dbReference type="PANTHER" id="PTHR35011">
    <property type="entry name" value="2,3-DIKETO-L-GULONATE TRAP TRANSPORTER SMALL PERMEASE PROTEIN YIAM"/>
    <property type="match status" value="1"/>
</dbReference>
<keyword evidence="3" id="KW-1003">Cell membrane</keyword>
<evidence type="ECO:0000256" key="9">
    <source>
        <dbReference type="SAM" id="Phobius"/>
    </source>
</evidence>
<organism evidence="11 12">
    <name type="scientific">Dolosicoccus paucivorans</name>
    <dbReference type="NCBI Taxonomy" id="84521"/>
    <lineage>
        <taxon>Bacteria</taxon>
        <taxon>Bacillati</taxon>
        <taxon>Bacillota</taxon>
        <taxon>Bacilli</taxon>
        <taxon>Lactobacillales</taxon>
        <taxon>Aerococcaceae</taxon>
        <taxon>Dolosicoccus</taxon>
    </lineage>
</organism>
<feature type="transmembrane region" description="Helical" evidence="9">
    <location>
        <begin position="47"/>
        <end position="65"/>
    </location>
</feature>
<evidence type="ECO:0000256" key="6">
    <source>
        <dbReference type="ARBA" id="ARBA00022989"/>
    </source>
</evidence>
<dbReference type="AlphaFoldDB" id="A0A2N6SLE4"/>
<comment type="subcellular location">
    <subcellularLocation>
        <location evidence="1">Cell inner membrane</location>
        <topology evidence="1">Multi-pass membrane protein</topology>
    </subcellularLocation>
</comment>
<protein>
    <submittedName>
        <fullName evidence="11">TRAP transporter small permease</fullName>
    </submittedName>
</protein>
<name>A0A2N6SLE4_9LACT</name>
<evidence type="ECO:0000256" key="4">
    <source>
        <dbReference type="ARBA" id="ARBA00022519"/>
    </source>
</evidence>
<feature type="domain" description="Tripartite ATP-independent periplasmic transporters DctQ component" evidence="10">
    <location>
        <begin position="24"/>
        <end position="153"/>
    </location>
</feature>
<dbReference type="EMBL" id="PNHE01000036">
    <property type="protein sequence ID" value="PMC57907.1"/>
    <property type="molecule type" value="Genomic_DNA"/>
</dbReference>
<evidence type="ECO:0000256" key="1">
    <source>
        <dbReference type="ARBA" id="ARBA00004429"/>
    </source>
</evidence>
<dbReference type="Proteomes" id="UP000235682">
    <property type="component" value="Unassembled WGS sequence"/>
</dbReference>
<evidence type="ECO:0000313" key="12">
    <source>
        <dbReference type="Proteomes" id="UP000235682"/>
    </source>
</evidence>
<feature type="transmembrane region" description="Helical" evidence="9">
    <location>
        <begin position="128"/>
        <end position="149"/>
    </location>
</feature>
<keyword evidence="5 9" id="KW-0812">Transmembrane</keyword>
<dbReference type="GO" id="GO:0022857">
    <property type="term" value="F:transmembrane transporter activity"/>
    <property type="evidence" value="ECO:0007669"/>
    <property type="project" value="TreeGrafter"/>
</dbReference>
<dbReference type="InterPro" id="IPR055348">
    <property type="entry name" value="DctQ"/>
</dbReference>
<dbReference type="RefSeq" id="WP_102233377.1">
    <property type="nucleotide sequence ID" value="NZ_PNHE01000036.1"/>
</dbReference>
<proteinExistence type="inferred from homology"/>
<evidence type="ECO:0000256" key="8">
    <source>
        <dbReference type="ARBA" id="ARBA00038436"/>
    </source>
</evidence>
<feature type="transmembrane region" description="Helical" evidence="9">
    <location>
        <begin position="86"/>
        <end position="108"/>
    </location>
</feature>
<evidence type="ECO:0000256" key="2">
    <source>
        <dbReference type="ARBA" id="ARBA00022448"/>
    </source>
</evidence>
<evidence type="ECO:0000259" key="10">
    <source>
        <dbReference type="Pfam" id="PF04290"/>
    </source>
</evidence>
<comment type="similarity">
    <text evidence="8">Belongs to the TRAP transporter small permease family.</text>
</comment>